<feature type="compositionally biased region" description="Basic and acidic residues" evidence="1">
    <location>
        <begin position="134"/>
        <end position="158"/>
    </location>
</feature>
<name>A0A482X7Y3_LAOST</name>
<evidence type="ECO:0000259" key="2">
    <source>
        <dbReference type="PROSITE" id="PS51029"/>
    </source>
</evidence>
<dbReference type="GO" id="GO:0005667">
    <property type="term" value="C:transcription regulator complex"/>
    <property type="evidence" value="ECO:0007669"/>
    <property type="project" value="TreeGrafter"/>
</dbReference>
<dbReference type="InParanoid" id="A0A482X7Y3"/>
<dbReference type="PROSITE" id="PS51029">
    <property type="entry name" value="MADF"/>
    <property type="match status" value="1"/>
</dbReference>
<feature type="domain" description="MADF" evidence="2">
    <location>
        <begin position="20"/>
        <end position="122"/>
    </location>
</feature>
<feature type="compositionally biased region" description="Acidic residues" evidence="1">
    <location>
        <begin position="159"/>
        <end position="174"/>
    </location>
</feature>
<dbReference type="AlphaFoldDB" id="A0A482X7Y3"/>
<gene>
    <name evidence="3" type="ORF">LSTR_LSTR005662</name>
</gene>
<accession>A0A482X7Y3</accession>
<dbReference type="SMART" id="SM00595">
    <property type="entry name" value="MADF"/>
    <property type="match status" value="1"/>
</dbReference>
<proteinExistence type="predicted"/>
<feature type="region of interest" description="Disordered" evidence="1">
    <location>
        <begin position="336"/>
        <end position="357"/>
    </location>
</feature>
<dbReference type="PANTHER" id="PTHR12243:SF67">
    <property type="entry name" value="COREPRESSOR OF PANGOLIN, ISOFORM A-RELATED"/>
    <property type="match status" value="1"/>
</dbReference>
<feature type="compositionally biased region" description="Polar residues" evidence="1">
    <location>
        <begin position="211"/>
        <end position="221"/>
    </location>
</feature>
<dbReference type="InterPro" id="IPR006578">
    <property type="entry name" value="MADF-dom"/>
</dbReference>
<reference evidence="3 4" key="1">
    <citation type="journal article" date="2017" name="Gigascience">
        <title>Genome sequence of the small brown planthopper, Laodelphax striatellus.</title>
        <authorList>
            <person name="Zhu J."/>
            <person name="Jiang F."/>
            <person name="Wang X."/>
            <person name="Yang P."/>
            <person name="Bao Y."/>
            <person name="Zhao W."/>
            <person name="Wang W."/>
            <person name="Lu H."/>
            <person name="Wang Q."/>
            <person name="Cui N."/>
            <person name="Li J."/>
            <person name="Chen X."/>
            <person name="Luo L."/>
            <person name="Yu J."/>
            <person name="Kang L."/>
            <person name="Cui F."/>
        </authorList>
    </citation>
    <scope>NUCLEOTIDE SEQUENCE [LARGE SCALE GENOMIC DNA]</scope>
    <source>
        <strain evidence="3">Lst14</strain>
    </source>
</reference>
<organism evidence="3 4">
    <name type="scientific">Laodelphax striatellus</name>
    <name type="common">Small brown planthopper</name>
    <name type="synonym">Delphax striatella</name>
    <dbReference type="NCBI Taxonomy" id="195883"/>
    <lineage>
        <taxon>Eukaryota</taxon>
        <taxon>Metazoa</taxon>
        <taxon>Ecdysozoa</taxon>
        <taxon>Arthropoda</taxon>
        <taxon>Hexapoda</taxon>
        <taxon>Insecta</taxon>
        <taxon>Pterygota</taxon>
        <taxon>Neoptera</taxon>
        <taxon>Paraneoptera</taxon>
        <taxon>Hemiptera</taxon>
        <taxon>Auchenorrhyncha</taxon>
        <taxon>Fulgoroidea</taxon>
        <taxon>Delphacidae</taxon>
        <taxon>Criomorphinae</taxon>
        <taxon>Laodelphax</taxon>
    </lineage>
</organism>
<feature type="compositionally biased region" description="Basic and acidic residues" evidence="1">
    <location>
        <begin position="241"/>
        <end position="262"/>
    </location>
</feature>
<dbReference type="GO" id="GO:0006357">
    <property type="term" value="P:regulation of transcription by RNA polymerase II"/>
    <property type="evidence" value="ECO:0007669"/>
    <property type="project" value="TreeGrafter"/>
</dbReference>
<sequence length="455" mass="52961">MVYYKKWLKSLNFTLDEKIEFVNNIRQRPAIWDRRKRDSLRDKYEVTKCWEEIMDIFVGKELSHEEREELLKAIQKKWRSMRDNYLKYYKNIKKYGKHSDVKFRRSRFFESDLFTFLDVTFDNHPTETNEEEKEEKKDEKKEEEDRMKGKGEDSKDIVSDLEEVEIGDEVDDDVVTQGYVDDISNKVKETNVEGEGDSNEGDSKEGGAKEGNSNNEVSSVTNDDDDDDDASPGKTYVGPRYLDDIRNKLRNKNVEGKGDAKEGNSNSVLFKYSSAADKKEKEKDYVAGKDNKKLNSVTKACAEDVETRNDRKKLDSVTCKEGTRKRLRENDVQEEERVVEKGNDNNCTTDESASKRMKGNVEKDDSIVNNHDNYSFDIVVVENHHSTENRGVKESPQVPYRNRLLRKTLTKVELDECDVFGKLVAIKLRKMDSSSRTRLQSIIFQTLFNAEQQQR</sequence>
<keyword evidence="4" id="KW-1185">Reference proteome</keyword>
<protein>
    <recommendedName>
        <fullName evidence="2">MADF domain-containing protein</fullName>
    </recommendedName>
</protein>
<comment type="caution">
    <text evidence="3">The sequence shown here is derived from an EMBL/GenBank/DDBJ whole genome shotgun (WGS) entry which is preliminary data.</text>
</comment>
<dbReference type="OrthoDB" id="6616165at2759"/>
<dbReference type="GO" id="GO:0005634">
    <property type="term" value="C:nucleus"/>
    <property type="evidence" value="ECO:0007669"/>
    <property type="project" value="TreeGrafter"/>
</dbReference>
<dbReference type="Pfam" id="PF10545">
    <property type="entry name" value="MADF_DNA_bdg"/>
    <property type="match status" value="1"/>
</dbReference>
<evidence type="ECO:0000313" key="3">
    <source>
        <dbReference type="EMBL" id="RZF41894.1"/>
    </source>
</evidence>
<dbReference type="InterPro" id="IPR039353">
    <property type="entry name" value="TF_Adf1"/>
</dbReference>
<dbReference type="EMBL" id="QKKF02016051">
    <property type="protein sequence ID" value="RZF41894.1"/>
    <property type="molecule type" value="Genomic_DNA"/>
</dbReference>
<dbReference type="Proteomes" id="UP000291343">
    <property type="component" value="Unassembled WGS sequence"/>
</dbReference>
<evidence type="ECO:0000313" key="4">
    <source>
        <dbReference type="Proteomes" id="UP000291343"/>
    </source>
</evidence>
<evidence type="ECO:0000256" key="1">
    <source>
        <dbReference type="SAM" id="MobiDB-lite"/>
    </source>
</evidence>
<dbReference type="PANTHER" id="PTHR12243">
    <property type="entry name" value="MADF DOMAIN TRANSCRIPTION FACTOR"/>
    <property type="match status" value="1"/>
</dbReference>
<feature type="region of interest" description="Disordered" evidence="1">
    <location>
        <begin position="125"/>
        <end position="284"/>
    </location>
</feature>